<accession>A0A2I0WP56</accession>
<organism evidence="1 2">
    <name type="scientific">Dendrobium catenatum</name>
    <dbReference type="NCBI Taxonomy" id="906689"/>
    <lineage>
        <taxon>Eukaryota</taxon>
        <taxon>Viridiplantae</taxon>
        <taxon>Streptophyta</taxon>
        <taxon>Embryophyta</taxon>
        <taxon>Tracheophyta</taxon>
        <taxon>Spermatophyta</taxon>
        <taxon>Magnoliopsida</taxon>
        <taxon>Liliopsida</taxon>
        <taxon>Asparagales</taxon>
        <taxon>Orchidaceae</taxon>
        <taxon>Epidendroideae</taxon>
        <taxon>Malaxideae</taxon>
        <taxon>Dendrobiinae</taxon>
        <taxon>Dendrobium</taxon>
    </lineage>
</organism>
<gene>
    <name evidence="1" type="ORF">MA16_Dca025995</name>
</gene>
<dbReference type="AlphaFoldDB" id="A0A2I0WP56"/>
<sequence length="213" mass="24389">MDAAMVEIDSDSNRCEPPMITAMPMQIATGSCTQGACGNGSKTPYAVLPNPQPTKAVPPLPFDRLHSPFAWNKIHNVPLERMSREHFFAKDGTTIELELNSVKDNIAKLDMAIVAKLMGRRISFPFILQELKRRWFHFGEFEIITMGPNTFMTFAKSFATNLLMTRGNPRYSNEFTLRNPINLEIILFFHLWHLLLNKMADFPQFIFCPVHEQ</sequence>
<proteinExistence type="predicted"/>
<dbReference type="STRING" id="906689.A0A2I0WP56"/>
<protein>
    <recommendedName>
        <fullName evidence="3">DUF4283 domain-containing protein</fullName>
    </recommendedName>
</protein>
<evidence type="ECO:0000313" key="1">
    <source>
        <dbReference type="EMBL" id="PKU77442.1"/>
    </source>
</evidence>
<dbReference type="Proteomes" id="UP000233837">
    <property type="component" value="Unassembled WGS sequence"/>
</dbReference>
<name>A0A2I0WP56_9ASPA</name>
<dbReference type="EMBL" id="KZ502497">
    <property type="protein sequence ID" value="PKU77442.1"/>
    <property type="molecule type" value="Genomic_DNA"/>
</dbReference>
<evidence type="ECO:0008006" key="3">
    <source>
        <dbReference type="Google" id="ProtNLM"/>
    </source>
</evidence>
<keyword evidence="2" id="KW-1185">Reference proteome</keyword>
<reference evidence="1 2" key="2">
    <citation type="journal article" date="2017" name="Nature">
        <title>The Apostasia genome and the evolution of orchids.</title>
        <authorList>
            <person name="Zhang G.Q."/>
            <person name="Liu K.W."/>
            <person name="Li Z."/>
            <person name="Lohaus R."/>
            <person name="Hsiao Y.Y."/>
            <person name="Niu S.C."/>
            <person name="Wang J.Y."/>
            <person name="Lin Y.C."/>
            <person name="Xu Q."/>
            <person name="Chen L.J."/>
            <person name="Yoshida K."/>
            <person name="Fujiwara S."/>
            <person name="Wang Z.W."/>
            <person name="Zhang Y.Q."/>
            <person name="Mitsuda N."/>
            <person name="Wang M."/>
            <person name="Liu G.H."/>
            <person name="Pecoraro L."/>
            <person name="Huang H.X."/>
            <person name="Xiao X.J."/>
            <person name="Lin M."/>
            <person name="Wu X.Y."/>
            <person name="Wu W.L."/>
            <person name="Chen Y.Y."/>
            <person name="Chang S.B."/>
            <person name="Sakamoto S."/>
            <person name="Ohme-Takagi M."/>
            <person name="Yagi M."/>
            <person name="Zeng S.J."/>
            <person name="Shen C.Y."/>
            <person name="Yeh C.M."/>
            <person name="Luo Y.B."/>
            <person name="Tsai W.C."/>
            <person name="Van de Peer Y."/>
            <person name="Liu Z.J."/>
        </authorList>
    </citation>
    <scope>NUCLEOTIDE SEQUENCE [LARGE SCALE GENOMIC DNA]</scope>
    <source>
        <tissue evidence="1">The whole plant</tissue>
    </source>
</reference>
<reference evidence="1 2" key="1">
    <citation type="journal article" date="2016" name="Sci. Rep.">
        <title>The Dendrobium catenatum Lindl. genome sequence provides insights into polysaccharide synthase, floral development and adaptive evolution.</title>
        <authorList>
            <person name="Zhang G.Q."/>
            <person name="Xu Q."/>
            <person name="Bian C."/>
            <person name="Tsai W.C."/>
            <person name="Yeh C.M."/>
            <person name="Liu K.W."/>
            <person name="Yoshida K."/>
            <person name="Zhang L.S."/>
            <person name="Chang S.B."/>
            <person name="Chen F."/>
            <person name="Shi Y."/>
            <person name="Su Y.Y."/>
            <person name="Zhang Y.Q."/>
            <person name="Chen L.J."/>
            <person name="Yin Y."/>
            <person name="Lin M."/>
            <person name="Huang H."/>
            <person name="Deng H."/>
            <person name="Wang Z.W."/>
            <person name="Zhu S.L."/>
            <person name="Zhao X."/>
            <person name="Deng C."/>
            <person name="Niu S.C."/>
            <person name="Huang J."/>
            <person name="Wang M."/>
            <person name="Liu G.H."/>
            <person name="Yang H.J."/>
            <person name="Xiao X.J."/>
            <person name="Hsiao Y.Y."/>
            <person name="Wu W.L."/>
            <person name="Chen Y.Y."/>
            <person name="Mitsuda N."/>
            <person name="Ohme-Takagi M."/>
            <person name="Luo Y.B."/>
            <person name="Van de Peer Y."/>
            <person name="Liu Z.J."/>
        </authorList>
    </citation>
    <scope>NUCLEOTIDE SEQUENCE [LARGE SCALE GENOMIC DNA]</scope>
    <source>
        <tissue evidence="1">The whole plant</tissue>
    </source>
</reference>
<evidence type="ECO:0000313" key="2">
    <source>
        <dbReference type="Proteomes" id="UP000233837"/>
    </source>
</evidence>